<evidence type="ECO:0000256" key="1">
    <source>
        <dbReference type="SAM" id="MobiDB-lite"/>
    </source>
</evidence>
<protein>
    <submittedName>
        <fullName evidence="3">Uncharacterized protein</fullName>
    </submittedName>
</protein>
<keyword evidence="2" id="KW-1185">Reference proteome</keyword>
<dbReference type="AlphaFoldDB" id="A0AA85KL83"/>
<reference evidence="3" key="2">
    <citation type="submission" date="2023-11" db="UniProtKB">
        <authorList>
            <consortium name="WormBaseParasite"/>
        </authorList>
    </citation>
    <scope>IDENTIFICATION</scope>
</reference>
<accession>A0AA85KL83</accession>
<organism evidence="2 3">
    <name type="scientific">Trichobilharzia regenti</name>
    <name type="common">Nasal bird schistosome</name>
    <dbReference type="NCBI Taxonomy" id="157069"/>
    <lineage>
        <taxon>Eukaryota</taxon>
        <taxon>Metazoa</taxon>
        <taxon>Spiralia</taxon>
        <taxon>Lophotrochozoa</taxon>
        <taxon>Platyhelminthes</taxon>
        <taxon>Trematoda</taxon>
        <taxon>Digenea</taxon>
        <taxon>Strigeidida</taxon>
        <taxon>Schistosomatoidea</taxon>
        <taxon>Schistosomatidae</taxon>
        <taxon>Trichobilharzia</taxon>
    </lineage>
</organism>
<feature type="compositionally biased region" description="Basic and acidic residues" evidence="1">
    <location>
        <begin position="110"/>
        <end position="125"/>
    </location>
</feature>
<proteinExistence type="predicted"/>
<dbReference type="Proteomes" id="UP000050795">
    <property type="component" value="Unassembled WGS sequence"/>
</dbReference>
<dbReference type="WBParaSite" id="TREG1_85820.1">
    <property type="protein sequence ID" value="TREG1_85820.1"/>
    <property type="gene ID" value="TREG1_85820"/>
</dbReference>
<feature type="region of interest" description="Disordered" evidence="1">
    <location>
        <begin position="102"/>
        <end position="128"/>
    </location>
</feature>
<reference evidence="2" key="1">
    <citation type="submission" date="2022-06" db="EMBL/GenBank/DDBJ databases">
        <authorList>
            <person name="Berger JAMES D."/>
            <person name="Berger JAMES D."/>
        </authorList>
    </citation>
    <scope>NUCLEOTIDE SEQUENCE [LARGE SCALE GENOMIC DNA]</scope>
</reference>
<evidence type="ECO:0000313" key="2">
    <source>
        <dbReference type="Proteomes" id="UP000050795"/>
    </source>
</evidence>
<name>A0AA85KL83_TRIRE</name>
<evidence type="ECO:0000313" key="3">
    <source>
        <dbReference type="WBParaSite" id="TREG1_85820.1"/>
    </source>
</evidence>
<sequence length="624" mass="72637">MFLLTALTELGKTSATEKYDKLGLLSTSYSFLWENSSHNDANNLHNKTKFNSTYAYSFKFYDKAKYKSFLIILLNATKHKIGKKLHNQNKVVQNIDSSFVKETNSSPVDNHIKPTENDTHTDKQQKSRKKFKEFQWSLSTKDENTESNFETLDLSTSSSARIIQRKYIKYRKWKDKNKANYETYNHRHNLKKLAYSLNNMLKSENISNESISSYSFKETKINELASLNVHRQFIFGQIADDGQWESFEFLLRTGISINSVQKKINTNKDLDNFSTSVLTTETYLSVTDLFLRNVPSEQPSTLTSVVTVFTCLPKYSHKPGIYPKILASLLQKGADIRIIDNTELYPITGGIQSDTISHTLQNAAIQLNNILHHYSMGTNDEIVDNAGLLRQLLNAGMIPPKVFFLKHTDKLFFHIGESIHRHYHHQHHYQEMRNTDGVVKNVFYPLLIYELVKWNFYDRCSEHSLPPVLQSFTVLFLNFVYSGLCILPTNAVDILDMNSFTRYLGISCYHNEYTSFNTLEHERFLSHFSFYHNKFSQLINRQPIRLFIQCRYVVRSLLGTRYFHEKLMTTTVVDEDDEQLPSGVQESNKEFVRQLQKIPEQLRRDIGYIEAINLKNELYFLTGT</sequence>